<keyword evidence="2" id="KW-0472">Membrane</keyword>
<gene>
    <name evidence="3" type="ORF">UY86_C0003G0027</name>
</gene>
<accession>A0A0G1Y3Q8</accession>
<dbReference type="Proteomes" id="UP000033852">
    <property type="component" value="Unassembled WGS sequence"/>
</dbReference>
<feature type="region of interest" description="Disordered" evidence="1">
    <location>
        <begin position="50"/>
        <end position="70"/>
    </location>
</feature>
<evidence type="ECO:0000256" key="1">
    <source>
        <dbReference type="SAM" id="MobiDB-lite"/>
    </source>
</evidence>
<dbReference type="STRING" id="1618607.UY86_C0003G0027"/>
<evidence type="ECO:0000313" key="4">
    <source>
        <dbReference type="Proteomes" id="UP000033852"/>
    </source>
</evidence>
<keyword evidence="2" id="KW-0812">Transmembrane</keyword>
<comment type="caution">
    <text evidence="3">The sequence shown here is derived from an EMBL/GenBank/DDBJ whole genome shotgun (WGS) entry which is preliminary data.</text>
</comment>
<protein>
    <submittedName>
        <fullName evidence="3">Uncharacterized protein</fullName>
    </submittedName>
</protein>
<name>A0A0G1Y3Q8_9BACT</name>
<keyword evidence="2" id="KW-1133">Transmembrane helix</keyword>
<evidence type="ECO:0000313" key="3">
    <source>
        <dbReference type="EMBL" id="KKW37805.1"/>
    </source>
</evidence>
<dbReference type="EMBL" id="LCRR01000003">
    <property type="protein sequence ID" value="KKW37805.1"/>
    <property type="molecule type" value="Genomic_DNA"/>
</dbReference>
<evidence type="ECO:0000256" key="2">
    <source>
        <dbReference type="SAM" id="Phobius"/>
    </source>
</evidence>
<proteinExistence type="predicted"/>
<feature type="transmembrane region" description="Helical" evidence="2">
    <location>
        <begin position="12"/>
        <end position="30"/>
    </location>
</feature>
<organism evidence="3 4">
    <name type="scientific">Candidatus Adlerbacteria bacterium GW2011_GWB1_54_7</name>
    <dbReference type="NCBI Taxonomy" id="1618607"/>
    <lineage>
        <taxon>Bacteria</taxon>
        <taxon>Candidatus Adleribacteriota</taxon>
    </lineage>
</organism>
<dbReference type="AlphaFoldDB" id="A0A0G1Y3Q8"/>
<sequence length="70" mass="7658">MAEEKEGGSDFQNVWFVAGIIIVLALLWYYNDGPKRASLRGIFIQPPPPVGTGESYGPEIGQPAPWAPEQ</sequence>
<reference evidence="3 4" key="1">
    <citation type="journal article" date="2015" name="Nature">
        <title>rRNA introns, odd ribosomes, and small enigmatic genomes across a large radiation of phyla.</title>
        <authorList>
            <person name="Brown C.T."/>
            <person name="Hug L.A."/>
            <person name="Thomas B.C."/>
            <person name="Sharon I."/>
            <person name="Castelle C.J."/>
            <person name="Singh A."/>
            <person name="Wilkins M.J."/>
            <person name="Williams K.H."/>
            <person name="Banfield J.F."/>
        </authorList>
    </citation>
    <scope>NUCLEOTIDE SEQUENCE [LARGE SCALE GENOMIC DNA]</scope>
</reference>